<dbReference type="EMBL" id="MU825406">
    <property type="protein sequence ID" value="KAJ7391492.1"/>
    <property type="molecule type" value="Genomic_DNA"/>
</dbReference>
<evidence type="ECO:0008006" key="3">
    <source>
        <dbReference type="Google" id="ProtNLM"/>
    </source>
</evidence>
<comment type="caution">
    <text evidence="1">The sequence shown here is derived from an EMBL/GenBank/DDBJ whole genome shotgun (WGS) entry which is preliminary data.</text>
</comment>
<name>A0A9X0A0Z9_9CNID</name>
<dbReference type="AlphaFoldDB" id="A0A9X0A0Z9"/>
<dbReference type="Proteomes" id="UP001163046">
    <property type="component" value="Unassembled WGS sequence"/>
</dbReference>
<evidence type="ECO:0000313" key="1">
    <source>
        <dbReference type="EMBL" id="KAJ7391492.1"/>
    </source>
</evidence>
<evidence type="ECO:0000313" key="2">
    <source>
        <dbReference type="Proteomes" id="UP001163046"/>
    </source>
</evidence>
<keyword evidence="2" id="KW-1185">Reference proteome</keyword>
<reference evidence="1" key="1">
    <citation type="submission" date="2023-01" db="EMBL/GenBank/DDBJ databases">
        <title>Genome assembly of the deep-sea coral Lophelia pertusa.</title>
        <authorList>
            <person name="Herrera S."/>
            <person name="Cordes E."/>
        </authorList>
    </citation>
    <scope>NUCLEOTIDE SEQUENCE</scope>
    <source>
        <strain evidence="1">USNM1676648</strain>
        <tissue evidence="1">Polyp</tissue>
    </source>
</reference>
<dbReference type="OrthoDB" id="5988483at2759"/>
<gene>
    <name evidence="1" type="ORF">OS493_018539</name>
</gene>
<protein>
    <recommendedName>
        <fullName evidence="3">SAP domain-containing protein</fullName>
    </recommendedName>
</protein>
<proteinExistence type="predicted"/>
<accession>A0A9X0A0Z9</accession>
<sequence length="878" mass="100006">MPLKRELICCTNVTRKAELQAIINVAEELQNSILLETSTAAEIYKKRKASLLNQKETTYFCPIDAYEKLSKQLNIVQIYINQKAFIIEGKDTDINKVVEIVNNTLGKVMDGAVNNLVHSKLKDNFNDILQYLDSKRDRDVLEAIIAQITSVKNTVSIKGKRFKGSVSGHRATLESKLKHFKDIKVTSQTVRNDMIASQQHAHVQRKIQQRKEKDITTIAEGRGRKLKCEEFPELASYTEFSFGEGDRVLRGGGGLEADPRLLDTKLFKAADNATVMRNVKEMLNTVNPGFAISTSCLYTYTNNYKKGTIQAKRHHHGKDINANVSLHKAPNTSEKIYPLNAHWTSAHVNYLVDSAAENSNSFFLDSKDAKCIVCGDIAPVLKPGKTWRNFETPDHTFDQSRVNAVTPMTHLFMDIKNEPEETGKLKEIMGFIVDNGPSEAPSNLLVQMLLVRLLKFLDLDRVTQRSFAEYLSKRNFVERVHTVENKVLSDHGPFSSKAVHETAPPGSKEHHENMESMAKEVVDCIGKGVYNKEPIKCFRGVGNKNFVFRDEDKLKSFSLLSEERKKEDSGIYQPSNGEMLSYLENVWSAKKNFKGTYGEDYLTLISSKTAFTDNYSTSIFRDDECWRGKPLERFDRQPLPDFKLWERDGELHYMSFEERRDFPVGPWDECPGLFMPEKVLDTCFRVLPTPSKEIMMSIAFLAWVSPEDASTYYDSVHKKLREQEDQDIKRETWRQHSLYRENKETLVKMCSDSGLLASGKKHELVERFVENKESKDEQVAYLDKADLYDGKMESIPNSTAGLMRLSVAQLRAILKTHHTLQLGTKEELVARVGLLKAGYPEAAFSRERLCVLHTIEGLGEWALYGQGLILIYLPSVWL</sequence>
<organism evidence="1 2">
    <name type="scientific">Desmophyllum pertusum</name>
    <dbReference type="NCBI Taxonomy" id="174260"/>
    <lineage>
        <taxon>Eukaryota</taxon>
        <taxon>Metazoa</taxon>
        <taxon>Cnidaria</taxon>
        <taxon>Anthozoa</taxon>
        <taxon>Hexacorallia</taxon>
        <taxon>Scleractinia</taxon>
        <taxon>Caryophylliina</taxon>
        <taxon>Caryophylliidae</taxon>
        <taxon>Desmophyllum</taxon>
    </lineage>
</organism>